<dbReference type="RefSeq" id="WP_033782807.1">
    <property type="nucleotide sequence ID" value="NZ_CP028349.1"/>
</dbReference>
<name>A0AAN1NQS8_9GAMM</name>
<evidence type="ECO:0000313" key="2">
    <source>
        <dbReference type="Proteomes" id="UP000241538"/>
    </source>
</evidence>
<dbReference type="EMBL" id="CP028349">
    <property type="protein sequence ID" value="AVV37533.1"/>
    <property type="molecule type" value="Genomic_DNA"/>
</dbReference>
<evidence type="ECO:0000313" key="1">
    <source>
        <dbReference type="EMBL" id="AVV37533.1"/>
    </source>
</evidence>
<dbReference type="Proteomes" id="UP000241538">
    <property type="component" value="Chromosome"/>
</dbReference>
<protein>
    <submittedName>
        <fullName evidence="1">Uncharacterized protein</fullName>
    </submittedName>
</protein>
<reference evidence="1 2" key="1">
    <citation type="journal article" date="2018" name="Int J Genomics">
        <title>Comparative Genomics Analysis of Plasmid pPV989-94 from a Clinical Isolate of Pantoea vagans PV989.</title>
        <authorList>
            <person name="Xu L."/>
            <person name="Yin M."/>
            <person name="Zhu T."/>
            <person name="Lu J."/>
            <person name="Bao Q."/>
        </authorList>
    </citation>
    <scope>NUCLEOTIDE SEQUENCE [LARGE SCALE GENOMIC DNA]</scope>
    <source>
        <strain evidence="1 2">PV989</strain>
    </source>
</reference>
<dbReference type="AlphaFoldDB" id="A0AAN1NQS8"/>
<organism evidence="1 2">
    <name type="scientific">Pantoea vagans</name>
    <dbReference type="NCBI Taxonomy" id="470934"/>
    <lineage>
        <taxon>Bacteria</taxon>
        <taxon>Pseudomonadati</taxon>
        <taxon>Pseudomonadota</taxon>
        <taxon>Gammaproteobacteria</taxon>
        <taxon>Enterobacterales</taxon>
        <taxon>Erwiniaceae</taxon>
        <taxon>Pantoea</taxon>
    </lineage>
</organism>
<sequence>MSELELVRAEFTRYPQSLLSVDDRLENLSPALAKAVGEQIAHALQGWQGPLPDRHFICSTIMDLAFSRQLVDWPTLVAQIAQYTDAVPDMLINAYECASWGYSLRQALSHPRRSPYVMCTIVDLNLMDLAFWRANPNWGNSGFGIATLLFRADENAQQCVTVNVAKTSNFIAEFSIAVRNALADKPDYKLALPFFPQAVTQLFQRLLPDADMLPDLHPRFGHCFGADPWISLVEQAPHASPGQRFLATSVALNGYWTMADITLAADGIFNWREAK</sequence>
<accession>A0AAN1NQS8</accession>
<gene>
    <name evidence="1" type="ORF">C9381_10175</name>
</gene>
<proteinExistence type="predicted"/>